<protein>
    <submittedName>
        <fullName evidence="9">Protein kinase domain-containing protein ppk32</fullName>
    </submittedName>
</protein>
<evidence type="ECO:0000256" key="5">
    <source>
        <dbReference type="ARBA" id="ARBA00022989"/>
    </source>
</evidence>
<dbReference type="GO" id="GO:0015254">
    <property type="term" value="F:glycerol channel activity"/>
    <property type="evidence" value="ECO:0007669"/>
    <property type="project" value="TreeGrafter"/>
</dbReference>
<dbReference type="SUPFAM" id="SSF81338">
    <property type="entry name" value="Aquaporin-like"/>
    <property type="match status" value="1"/>
</dbReference>
<dbReference type="AlphaFoldDB" id="A0AAN7T355"/>
<comment type="caution">
    <text evidence="9">The sequence shown here is derived from an EMBL/GenBank/DDBJ whole genome shotgun (WGS) entry which is preliminary data.</text>
</comment>
<dbReference type="CDD" id="cd00333">
    <property type="entry name" value="MIP"/>
    <property type="match status" value="1"/>
</dbReference>
<feature type="transmembrane region" description="Helical" evidence="8">
    <location>
        <begin position="403"/>
        <end position="424"/>
    </location>
</feature>
<feature type="transmembrane region" description="Helical" evidence="8">
    <location>
        <begin position="546"/>
        <end position="564"/>
    </location>
</feature>
<evidence type="ECO:0000256" key="7">
    <source>
        <dbReference type="SAM" id="MobiDB-lite"/>
    </source>
</evidence>
<dbReference type="PANTHER" id="PTHR43829:SF24">
    <property type="entry name" value="MIP AQUAPORIN (EUROFUNG)"/>
    <property type="match status" value="1"/>
</dbReference>
<dbReference type="Proteomes" id="UP001309876">
    <property type="component" value="Unassembled WGS sequence"/>
</dbReference>
<gene>
    <name evidence="9" type="primary">ppk32_2</name>
    <name evidence="9" type="ORF">LTR05_002984</name>
</gene>
<accession>A0AAN7T355</accession>
<dbReference type="EMBL" id="JAVRRJ010000002">
    <property type="protein sequence ID" value="KAK5088762.1"/>
    <property type="molecule type" value="Genomic_DNA"/>
</dbReference>
<evidence type="ECO:0000256" key="3">
    <source>
        <dbReference type="ARBA" id="ARBA00022448"/>
    </source>
</evidence>
<name>A0AAN7T355_9EURO</name>
<dbReference type="GO" id="GO:0005886">
    <property type="term" value="C:plasma membrane"/>
    <property type="evidence" value="ECO:0007669"/>
    <property type="project" value="TreeGrafter"/>
</dbReference>
<feature type="transmembrane region" description="Helical" evidence="8">
    <location>
        <begin position="509"/>
        <end position="534"/>
    </location>
</feature>
<evidence type="ECO:0000256" key="8">
    <source>
        <dbReference type="SAM" id="Phobius"/>
    </source>
</evidence>
<keyword evidence="9" id="KW-0418">Kinase</keyword>
<dbReference type="GO" id="GO:0016301">
    <property type="term" value="F:kinase activity"/>
    <property type="evidence" value="ECO:0007669"/>
    <property type="project" value="UniProtKB-KW"/>
</dbReference>
<dbReference type="PANTHER" id="PTHR43829">
    <property type="entry name" value="AQUAPORIN OR AQUAGLYCEROPORIN RELATED"/>
    <property type="match status" value="1"/>
</dbReference>
<dbReference type="InterPro" id="IPR050363">
    <property type="entry name" value="MIP/Aquaporin"/>
</dbReference>
<comment type="similarity">
    <text evidence="2">Belongs to the MIP/aquaporin (TC 1.A.8) family.</text>
</comment>
<reference evidence="9 10" key="1">
    <citation type="submission" date="2023-08" db="EMBL/GenBank/DDBJ databases">
        <title>Black Yeasts Isolated from many extreme environments.</title>
        <authorList>
            <person name="Coleine C."/>
            <person name="Stajich J.E."/>
            <person name="Selbmann L."/>
        </authorList>
    </citation>
    <scope>NUCLEOTIDE SEQUENCE [LARGE SCALE GENOMIC DNA]</scope>
    <source>
        <strain evidence="9 10">CCFEE 5910</strain>
    </source>
</reference>
<evidence type="ECO:0000256" key="6">
    <source>
        <dbReference type="ARBA" id="ARBA00023136"/>
    </source>
</evidence>
<feature type="compositionally biased region" description="Polar residues" evidence="7">
    <location>
        <begin position="10"/>
        <end position="29"/>
    </location>
</feature>
<keyword evidence="4 8" id="KW-0812">Transmembrane</keyword>
<organism evidence="9 10">
    <name type="scientific">Lithohypha guttulata</name>
    <dbReference type="NCBI Taxonomy" id="1690604"/>
    <lineage>
        <taxon>Eukaryota</taxon>
        <taxon>Fungi</taxon>
        <taxon>Dikarya</taxon>
        <taxon>Ascomycota</taxon>
        <taxon>Pezizomycotina</taxon>
        <taxon>Eurotiomycetes</taxon>
        <taxon>Chaetothyriomycetidae</taxon>
        <taxon>Chaetothyriales</taxon>
        <taxon>Trichomeriaceae</taxon>
        <taxon>Lithohypha</taxon>
    </lineage>
</organism>
<feature type="region of interest" description="Disordered" evidence="7">
    <location>
        <begin position="1"/>
        <end position="123"/>
    </location>
</feature>
<feature type="transmembrane region" description="Helical" evidence="8">
    <location>
        <begin position="445"/>
        <end position="465"/>
    </location>
</feature>
<dbReference type="PRINTS" id="PR00783">
    <property type="entry name" value="MINTRINSICP"/>
</dbReference>
<feature type="compositionally biased region" description="Basic and acidic residues" evidence="7">
    <location>
        <begin position="31"/>
        <end position="56"/>
    </location>
</feature>
<feature type="compositionally biased region" description="Basic and acidic residues" evidence="7">
    <location>
        <begin position="76"/>
        <end position="89"/>
    </location>
</feature>
<evidence type="ECO:0000256" key="4">
    <source>
        <dbReference type="ARBA" id="ARBA00022692"/>
    </source>
</evidence>
<dbReference type="InterPro" id="IPR023271">
    <property type="entry name" value="Aquaporin-like"/>
</dbReference>
<keyword evidence="10" id="KW-1185">Reference proteome</keyword>
<evidence type="ECO:0000256" key="1">
    <source>
        <dbReference type="ARBA" id="ARBA00004141"/>
    </source>
</evidence>
<feature type="transmembrane region" description="Helical" evidence="8">
    <location>
        <begin position="375"/>
        <end position="397"/>
    </location>
</feature>
<feature type="compositionally biased region" description="Polar residues" evidence="7">
    <location>
        <begin position="65"/>
        <end position="75"/>
    </location>
</feature>
<evidence type="ECO:0000313" key="9">
    <source>
        <dbReference type="EMBL" id="KAK5088762.1"/>
    </source>
</evidence>
<dbReference type="Pfam" id="PF00230">
    <property type="entry name" value="MIP"/>
    <property type="match status" value="1"/>
</dbReference>
<comment type="subcellular location">
    <subcellularLocation>
        <location evidence="1">Membrane</location>
        <topology evidence="1">Multi-pass membrane protein</topology>
    </subcellularLocation>
</comment>
<evidence type="ECO:0000313" key="10">
    <source>
        <dbReference type="Proteomes" id="UP001309876"/>
    </source>
</evidence>
<dbReference type="GO" id="GO:0015250">
    <property type="term" value="F:water channel activity"/>
    <property type="evidence" value="ECO:0007669"/>
    <property type="project" value="TreeGrafter"/>
</dbReference>
<keyword evidence="9" id="KW-0808">Transferase</keyword>
<sequence>MSNIEGIEQGSASNAQRARSGTTSTLQEQQEGERTPRPSIRREESNTSSRFDDSSSRLRLPGPARTSSEQETTRLLSRDFADQDPEPRLRHVRSSAISFRQPSIRRRLGSAQPSPSPGPSHSWRHFVDSDRRSVAIAASGRDNDTASRRFSLAGPAPLDTLVANQPYVDPGYAQLNPAYDQPANTRPIWGLAKPLPHVLRSGMVPTKDELKQEALHRDDRPESIADLETGRIEPSLRPGKIAAQLDDVRRGRELHLFETFHHQRPGSPAFSPFGRYHKESAAHHDISELHSRLGEPIIEEEDEEYHHRKSDPELAGLDEAIANANRAKEAEHSIHLPYQDAIPLFGYEAEDDEVHNLHTYWSVVRLLFREPLAELLGYTLGFSANLALTVSRGAAGVGDTGDWAWGLATMIAIYIAGGISGAHLNPAISIMLHVYRGFPLAKMPAFITAQMVGAFLATLITFAIFRPGLIALQVRDLNVQGQHSATFEANAMPPASVVLANFLTFPRQAWVSTGTAFLTELVGSTILAISVLALGDDTNAPPGAGMNAFIVGLLVAVLGMAFGYNTGLAMNPARDFGPRVALAVLGYSSSPYPSLFADGYWFRVNWIAPICGTVLGGFLYDSMIFIGGESPVNYPAERIRRAVRKWVKRWQARIGRTKQKIGEIKDEVVG</sequence>
<dbReference type="Gene3D" id="1.20.1080.10">
    <property type="entry name" value="Glycerol uptake facilitator protein"/>
    <property type="match status" value="1"/>
</dbReference>
<feature type="transmembrane region" description="Helical" evidence="8">
    <location>
        <begin position="600"/>
        <end position="620"/>
    </location>
</feature>
<evidence type="ECO:0000256" key="2">
    <source>
        <dbReference type="ARBA" id="ARBA00006175"/>
    </source>
</evidence>
<keyword evidence="6 8" id="KW-0472">Membrane</keyword>
<keyword evidence="5 8" id="KW-1133">Transmembrane helix</keyword>
<proteinExistence type="inferred from homology"/>
<dbReference type="InterPro" id="IPR000425">
    <property type="entry name" value="MIP"/>
</dbReference>
<keyword evidence="3" id="KW-0813">Transport</keyword>